<dbReference type="RefSeq" id="WP_073433595.1">
    <property type="nucleotide sequence ID" value="NZ_BJXU01000004.1"/>
</dbReference>
<name>A0A1M7B0B3_9GAMM</name>
<sequence length="169" mass="18925">MRLLVTGAAGSGTSTLGQLLAARLGLEFQEADDIYWLPSIPPFQHKRPYAERHEMMDGVLSNAGGIVVAGSVMSWGREIENAFDAIVFLTAPTQLRLERLKQRDIQRFGAVDSEFLDWAAQYDSGMMPGRSLARHNSWLADRTCPVLPLESIQEPETLAQEVCEWLYRT</sequence>
<gene>
    <name evidence="1" type="ORF">HCU01_01380</name>
    <name evidence="2" type="ORF">SAMN05660971_00711</name>
</gene>
<proteinExistence type="predicted"/>
<dbReference type="Proteomes" id="UP000184123">
    <property type="component" value="Unassembled WGS sequence"/>
</dbReference>
<dbReference type="STRING" id="44933.SAMN05660971_00711"/>
<dbReference type="PANTHER" id="PTHR37816">
    <property type="entry name" value="YALI0E33011P"/>
    <property type="match status" value="1"/>
</dbReference>
<dbReference type="InterPro" id="IPR027417">
    <property type="entry name" value="P-loop_NTPase"/>
</dbReference>
<dbReference type="InterPro" id="IPR052922">
    <property type="entry name" value="Cytidylate_Kinase-2"/>
</dbReference>
<accession>A0A1M7B0B3</accession>
<evidence type="ECO:0000313" key="2">
    <source>
        <dbReference type="EMBL" id="SHL48438.1"/>
    </source>
</evidence>
<reference evidence="1 4" key="2">
    <citation type="submission" date="2019-07" db="EMBL/GenBank/DDBJ databases">
        <title>Whole genome shotgun sequence of Halomonas cupida NBRC 102219.</title>
        <authorList>
            <person name="Hosoyama A."/>
            <person name="Uohara A."/>
            <person name="Ohji S."/>
            <person name="Ichikawa N."/>
        </authorList>
    </citation>
    <scope>NUCLEOTIDE SEQUENCE [LARGE SCALE GENOMIC DNA]</scope>
    <source>
        <strain evidence="1 4">NBRC 102219</strain>
    </source>
</reference>
<evidence type="ECO:0000313" key="1">
    <source>
        <dbReference type="EMBL" id="GEN22189.1"/>
    </source>
</evidence>
<protein>
    <submittedName>
        <fullName evidence="2">AAA domain-containing protein</fullName>
    </submittedName>
</protein>
<dbReference type="EMBL" id="BJXU01000004">
    <property type="protein sequence ID" value="GEN22189.1"/>
    <property type="molecule type" value="Genomic_DNA"/>
</dbReference>
<reference evidence="2 3" key="1">
    <citation type="submission" date="2016-11" db="EMBL/GenBank/DDBJ databases">
        <authorList>
            <person name="Jaros S."/>
            <person name="Januszkiewicz K."/>
            <person name="Wedrychowicz H."/>
        </authorList>
    </citation>
    <scope>NUCLEOTIDE SEQUENCE [LARGE SCALE GENOMIC DNA]</scope>
    <source>
        <strain evidence="2 3">DSM 4740</strain>
    </source>
</reference>
<organism evidence="2 3">
    <name type="scientific">Halomonas cupida</name>
    <dbReference type="NCBI Taxonomy" id="44933"/>
    <lineage>
        <taxon>Bacteria</taxon>
        <taxon>Pseudomonadati</taxon>
        <taxon>Pseudomonadota</taxon>
        <taxon>Gammaproteobacteria</taxon>
        <taxon>Oceanospirillales</taxon>
        <taxon>Halomonadaceae</taxon>
        <taxon>Halomonas</taxon>
    </lineage>
</organism>
<dbReference type="Gene3D" id="3.40.50.300">
    <property type="entry name" value="P-loop containing nucleotide triphosphate hydrolases"/>
    <property type="match status" value="1"/>
</dbReference>
<dbReference type="Pfam" id="PF13238">
    <property type="entry name" value="AAA_18"/>
    <property type="match status" value="1"/>
</dbReference>
<dbReference type="Proteomes" id="UP000321726">
    <property type="component" value="Unassembled WGS sequence"/>
</dbReference>
<dbReference type="AlphaFoldDB" id="A0A1M7B0B3"/>
<dbReference type="PANTHER" id="PTHR37816:SF2">
    <property type="entry name" value="DNA TOPOLOGY MODULATION PROTEIN FLAR-RELATED PROTEIN"/>
    <property type="match status" value="1"/>
</dbReference>
<evidence type="ECO:0000313" key="4">
    <source>
        <dbReference type="Proteomes" id="UP000321726"/>
    </source>
</evidence>
<dbReference type="SUPFAM" id="SSF52540">
    <property type="entry name" value="P-loop containing nucleoside triphosphate hydrolases"/>
    <property type="match status" value="1"/>
</dbReference>
<evidence type="ECO:0000313" key="3">
    <source>
        <dbReference type="Proteomes" id="UP000184123"/>
    </source>
</evidence>
<dbReference type="OrthoDB" id="5508973at2"/>
<keyword evidence="4" id="KW-1185">Reference proteome</keyword>
<dbReference type="EMBL" id="FRCA01000001">
    <property type="protein sequence ID" value="SHL48438.1"/>
    <property type="molecule type" value="Genomic_DNA"/>
</dbReference>